<evidence type="ECO:0000256" key="1">
    <source>
        <dbReference type="SAM" id="SignalP"/>
    </source>
</evidence>
<dbReference type="InterPro" id="IPR023614">
    <property type="entry name" value="Porin_dom_sf"/>
</dbReference>
<dbReference type="Proteomes" id="UP000526408">
    <property type="component" value="Unassembled WGS sequence"/>
</dbReference>
<evidence type="ECO:0000313" key="3">
    <source>
        <dbReference type="EMBL" id="NKX44143.1"/>
    </source>
</evidence>
<feature type="signal peptide" evidence="1">
    <location>
        <begin position="1"/>
        <end position="23"/>
    </location>
</feature>
<sequence length="322" mass="32901">MSHLRTILLSGAALVALPLAAQAQTGPGFSGTLTLGYSSSSIGGLPVGVDLDALSIDVVTDIAFSDAFTVGLDFSMSTGSLDIAGGALDLDIDLIGLAIEPAYHFGNGAYVGVYYRMGDLDLSLAPLPIALGVDTESYGVFGGYEHGPLWVEGFIGTSDSDPGLPSGIDIMDYGIAMSYDINSQLAVFGSVIRTDIDAGGTDLDLTAISVGADYDFGNGLSAYGSVGMLDIGLGPLGDFDATGMTIGVAYDLASMGTPMTLNLEYSHTTIDLGPIPLDPDIDRFAIGVTIPLGGGSSEPLNSNTRTARGDYRSAIAALANSL</sequence>
<feature type="chain" id="PRO_5031375029" evidence="1">
    <location>
        <begin position="24"/>
        <end position="322"/>
    </location>
</feature>
<comment type="caution">
    <text evidence="3">The sequence shown here is derived from an EMBL/GenBank/DDBJ whole genome shotgun (WGS) entry which is preliminary data.</text>
</comment>
<proteinExistence type="predicted"/>
<evidence type="ECO:0000313" key="4">
    <source>
        <dbReference type="Proteomes" id="UP000526408"/>
    </source>
</evidence>
<protein>
    <submittedName>
        <fullName evidence="3">Porin</fullName>
    </submittedName>
</protein>
<dbReference type="Pfam" id="PF13609">
    <property type="entry name" value="Porin_4"/>
    <property type="match status" value="1"/>
</dbReference>
<organism evidence="3 4">
    <name type="scientific">Roseicyclus persicicus</name>
    <dbReference type="NCBI Taxonomy" id="2650661"/>
    <lineage>
        <taxon>Bacteria</taxon>
        <taxon>Pseudomonadati</taxon>
        <taxon>Pseudomonadota</taxon>
        <taxon>Alphaproteobacteria</taxon>
        <taxon>Rhodobacterales</taxon>
        <taxon>Roseobacteraceae</taxon>
        <taxon>Roseicyclus</taxon>
    </lineage>
</organism>
<accession>A0A7X6JYV1</accession>
<feature type="domain" description="Porin" evidence="2">
    <location>
        <begin position="107"/>
        <end position="259"/>
    </location>
</feature>
<dbReference type="GO" id="GO:0015288">
    <property type="term" value="F:porin activity"/>
    <property type="evidence" value="ECO:0007669"/>
    <property type="project" value="InterPro"/>
</dbReference>
<name>A0A7X6JYV1_9RHOB</name>
<dbReference type="InterPro" id="IPR033900">
    <property type="entry name" value="Gram_neg_porin_domain"/>
</dbReference>
<evidence type="ECO:0000259" key="2">
    <source>
        <dbReference type="Pfam" id="PF13609"/>
    </source>
</evidence>
<reference evidence="3 4" key="1">
    <citation type="submission" date="2020-04" db="EMBL/GenBank/DDBJ databases">
        <authorList>
            <person name="Yoon J."/>
        </authorList>
    </citation>
    <scope>NUCLEOTIDE SEQUENCE [LARGE SCALE GENOMIC DNA]</scope>
    <source>
        <strain evidence="3 4">KMU-115</strain>
    </source>
</reference>
<keyword evidence="4" id="KW-1185">Reference proteome</keyword>
<dbReference type="GO" id="GO:0016020">
    <property type="term" value="C:membrane"/>
    <property type="evidence" value="ECO:0007669"/>
    <property type="project" value="InterPro"/>
</dbReference>
<dbReference type="AlphaFoldDB" id="A0A7X6JYV1"/>
<keyword evidence="1" id="KW-0732">Signal</keyword>
<dbReference type="EMBL" id="JAAZQQ010000002">
    <property type="protein sequence ID" value="NKX44143.1"/>
    <property type="molecule type" value="Genomic_DNA"/>
</dbReference>
<gene>
    <name evidence="3" type="ORF">HCU73_06035</name>
</gene>
<dbReference type="RefSeq" id="WP_168622535.1">
    <property type="nucleotide sequence ID" value="NZ_JAAZQQ010000002.1"/>
</dbReference>
<dbReference type="Gene3D" id="2.40.160.10">
    <property type="entry name" value="Porin"/>
    <property type="match status" value="1"/>
</dbReference>
<dbReference type="SUPFAM" id="SSF56935">
    <property type="entry name" value="Porins"/>
    <property type="match status" value="1"/>
</dbReference>